<name>A0AAD6FM20_9TELE</name>
<organism evidence="3 4">
    <name type="scientific">Pogonophryne albipinna</name>
    <dbReference type="NCBI Taxonomy" id="1090488"/>
    <lineage>
        <taxon>Eukaryota</taxon>
        <taxon>Metazoa</taxon>
        <taxon>Chordata</taxon>
        <taxon>Craniata</taxon>
        <taxon>Vertebrata</taxon>
        <taxon>Euteleostomi</taxon>
        <taxon>Actinopterygii</taxon>
        <taxon>Neopterygii</taxon>
        <taxon>Teleostei</taxon>
        <taxon>Neoteleostei</taxon>
        <taxon>Acanthomorphata</taxon>
        <taxon>Eupercaria</taxon>
        <taxon>Perciformes</taxon>
        <taxon>Notothenioidei</taxon>
        <taxon>Pogonophryne</taxon>
    </lineage>
</organism>
<feature type="compositionally biased region" description="Pro residues" evidence="1">
    <location>
        <begin position="340"/>
        <end position="350"/>
    </location>
</feature>
<feature type="region of interest" description="Disordered" evidence="1">
    <location>
        <begin position="322"/>
        <end position="371"/>
    </location>
</feature>
<evidence type="ECO:0000313" key="4">
    <source>
        <dbReference type="Proteomes" id="UP001219934"/>
    </source>
</evidence>
<dbReference type="EMBL" id="JAPTMU010000009">
    <property type="protein sequence ID" value="KAJ4938235.1"/>
    <property type="molecule type" value="Genomic_DNA"/>
</dbReference>
<protein>
    <recommendedName>
        <fullName evidence="2">Reverse transcriptase domain-containing protein</fullName>
    </recommendedName>
</protein>
<dbReference type="CDD" id="cd01650">
    <property type="entry name" value="RT_nLTR_like"/>
    <property type="match status" value="1"/>
</dbReference>
<dbReference type="PROSITE" id="PS50878">
    <property type="entry name" value="RT_POL"/>
    <property type="match status" value="1"/>
</dbReference>
<dbReference type="Pfam" id="PF00078">
    <property type="entry name" value="RVT_1"/>
    <property type="match status" value="1"/>
</dbReference>
<sequence length="423" mass="46368">MIHSRIEPVVDSQLPREQASFRRGRSTVDQVTILSQDIEDSFQDNEKAGVVYLDLTAAYDTVWHRGLHRKLTLPDRHMVKFIMETLTNRSFVLQTSNDQRSRLRSLRNGVPQGSVLSPMLFNIYVDYLPDITSRKYGYADDLAIMLRRPTWKAMEDGLNDDLDTLVAYFQRWRLQLNIGKTVAAAYHLSTREARRELEVRVNNKRLEVQQAPKYLGVRLDRTLSFKQHLEEVKAKVTSRVALIRRLAGTTWGACAKTLRISTQALVFSAAEYCAPAWSRSPHANVQAPLSFHPPPATPSSAPQKGAGVSAVLGEPTDEELLEATQEQDHALRPPAVVQPAPAPSSLPPPAATASPGAAAPGQEELPGPAFLPPPPHISALYVALVLSPAAARVLAGSSHCGAAAVDRSDAVHQGPVGEAEPHH</sequence>
<dbReference type="SUPFAM" id="SSF56672">
    <property type="entry name" value="DNA/RNA polymerases"/>
    <property type="match status" value="1"/>
</dbReference>
<dbReference type="Proteomes" id="UP001219934">
    <property type="component" value="Unassembled WGS sequence"/>
</dbReference>
<accession>A0AAD6FM20</accession>
<feature type="compositionally biased region" description="Low complexity" evidence="1">
    <location>
        <begin position="351"/>
        <end position="368"/>
    </location>
</feature>
<dbReference type="AlphaFoldDB" id="A0AAD6FM20"/>
<feature type="region of interest" description="Disordered" evidence="1">
    <location>
        <begin position="288"/>
        <end position="308"/>
    </location>
</feature>
<comment type="caution">
    <text evidence="3">The sequence shown here is derived from an EMBL/GenBank/DDBJ whole genome shotgun (WGS) entry which is preliminary data.</text>
</comment>
<keyword evidence="4" id="KW-1185">Reference proteome</keyword>
<dbReference type="InterPro" id="IPR052560">
    <property type="entry name" value="RdDP_mobile_element"/>
</dbReference>
<dbReference type="InterPro" id="IPR043502">
    <property type="entry name" value="DNA/RNA_pol_sf"/>
</dbReference>
<dbReference type="PANTHER" id="PTHR36688:SF1">
    <property type="entry name" value="ENDONUCLEASE_EXONUCLEASE_PHOSPHATASE DOMAIN-CONTAINING PROTEIN"/>
    <property type="match status" value="1"/>
</dbReference>
<evidence type="ECO:0000259" key="2">
    <source>
        <dbReference type="PROSITE" id="PS50878"/>
    </source>
</evidence>
<reference evidence="3" key="1">
    <citation type="submission" date="2022-11" db="EMBL/GenBank/DDBJ databases">
        <title>Chromosome-level genome of Pogonophryne albipinna.</title>
        <authorList>
            <person name="Jo E."/>
        </authorList>
    </citation>
    <scope>NUCLEOTIDE SEQUENCE</scope>
    <source>
        <strain evidence="3">SGF0006</strain>
        <tissue evidence="3">Muscle</tissue>
    </source>
</reference>
<dbReference type="InterPro" id="IPR000477">
    <property type="entry name" value="RT_dom"/>
</dbReference>
<feature type="domain" description="Reverse transcriptase" evidence="2">
    <location>
        <begin position="1"/>
        <end position="219"/>
    </location>
</feature>
<proteinExistence type="predicted"/>
<evidence type="ECO:0000256" key="1">
    <source>
        <dbReference type="SAM" id="MobiDB-lite"/>
    </source>
</evidence>
<dbReference type="PANTHER" id="PTHR36688">
    <property type="entry name" value="ENDO/EXONUCLEASE/PHOSPHATASE DOMAIN-CONTAINING PROTEIN"/>
    <property type="match status" value="1"/>
</dbReference>
<evidence type="ECO:0000313" key="3">
    <source>
        <dbReference type="EMBL" id="KAJ4938235.1"/>
    </source>
</evidence>
<gene>
    <name evidence="3" type="ORF">JOQ06_002860</name>
</gene>